<keyword evidence="2" id="KW-1133">Transmembrane helix</keyword>
<feature type="transmembrane region" description="Helical" evidence="2">
    <location>
        <begin position="59"/>
        <end position="81"/>
    </location>
</feature>
<reference evidence="3 4" key="1">
    <citation type="submission" date="2020-11" db="EMBL/GenBank/DDBJ databases">
        <title>Pseudonocardia abyssalis sp. nov. and Pseudonocardia oceani sp. nov., description and phylogenomic analysis of two novel actinomycetes isolated from the deep Southern Ocean.</title>
        <authorList>
            <person name="Parra J."/>
        </authorList>
    </citation>
    <scope>NUCLEOTIDE SEQUENCE [LARGE SCALE GENOMIC DNA]</scope>
    <source>
        <strain evidence="4">KRD185</strain>
    </source>
</reference>
<keyword evidence="4" id="KW-1185">Reference proteome</keyword>
<dbReference type="EMBL" id="JADQDF010000001">
    <property type="protein sequence ID" value="MBW0131072.1"/>
    <property type="molecule type" value="Genomic_DNA"/>
</dbReference>
<dbReference type="Proteomes" id="UP000694300">
    <property type="component" value="Unassembled WGS sequence"/>
</dbReference>
<evidence type="ECO:0000313" key="3">
    <source>
        <dbReference type="EMBL" id="MBW0131072.1"/>
    </source>
</evidence>
<dbReference type="Pfam" id="PF09534">
    <property type="entry name" value="Trp_oprn_chp"/>
    <property type="match status" value="1"/>
</dbReference>
<feature type="region of interest" description="Disordered" evidence="1">
    <location>
        <begin position="169"/>
        <end position="199"/>
    </location>
</feature>
<comment type="caution">
    <text evidence="3">The sequence shown here is derived from an EMBL/GenBank/DDBJ whole genome shotgun (WGS) entry which is preliminary data.</text>
</comment>
<keyword evidence="2" id="KW-0472">Membrane</keyword>
<feature type="transmembrane region" description="Helical" evidence="2">
    <location>
        <begin position="136"/>
        <end position="156"/>
    </location>
</feature>
<feature type="compositionally biased region" description="Basic and acidic residues" evidence="1">
    <location>
        <begin position="179"/>
        <end position="192"/>
    </location>
</feature>
<organism evidence="3 4">
    <name type="scientific">Pseudonocardia oceani</name>
    <dbReference type="NCBI Taxonomy" id="2792013"/>
    <lineage>
        <taxon>Bacteria</taxon>
        <taxon>Bacillati</taxon>
        <taxon>Actinomycetota</taxon>
        <taxon>Actinomycetes</taxon>
        <taxon>Pseudonocardiales</taxon>
        <taxon>Pseudonocardiaceae</taxon>
        <taxon>Pseudonocardia</taxon>
    </lineage>
</organism>
<evidence type="ECO:0000313" key="4">
    <source>
        <dbReference type="Proteomes" id="UP000694300"/>
    </source>
</evidence>
<proteinExistence type="predicted"/>
<gene>
    <name evidence="3" type="ORF">I4I82_25830</name>
</gene>
<dbReference type="InterPro" id="IPR019051">
    <property type="entry name" value="Trp_biosyn_TM_oprn/chp"/>
</dbReference>
<name>A0ABS6UFQ9_9PSEU</name>
<evidence type="ECO:0000256" key="2">
    <source>
        <dbReference type="SAM" id="Phobius"/>
    </source>
</evidence>
<feature type="transmembrane region" description="Helical" evidence="2">
    <location>
        <begin position="88"/>
        <end position="110"/>
    </location>
</feature>
<evidence type="ECO:0000256" key="1">
    <source>
        <dbReference type="SAM" id="MobiDB-lite"/>
    </source>
</evidence>
<dbReference type="RefSeq" id="WP_218596098.1">
    <property type="nucleotide sequence ID" value="NZ_JADQDE010000087.1"/>
</dbReference>
<keyword evidence="2" id="KW-0812">Transmembrane</keyword>
<sequence length="199" mass="19376">MTGGHTTGGRLLGPVCAGLGAAAAALWGGSQAVWYRVTAAVAGGGQQVVEVTGAQARPALGGVALFALAAVAGVVATGGVLRRVVGGLLVLAGGAVAVTAVLSLLVTPFATDGSVPAVAGVDVEALRYAPTTTTPAPLLAVLGGVLLLAAGVVVLLRERRLPRLGARYAAPGARPAPTDPDRAAWQDLDAGRDPTVGPG</sequence>
<protein>
    <submittedName>
        <fullName evidence="3">Trp biosynthesis-associated membrane protein</fullName>
    </submittedName>
</protein>
<accession>A0ABS6UFQ9</accession>